<gene>
    <name evidence="5" type="ORF">V8G54_021333</name>
</gene>
<dbReference type="GO" id="GO:0005524">
    <property type="term" value="F:ATP binding"/>
    <property type="evidence" value="ECO:0007669"/>
    <property type="project" value="UniProtKB-KW"/>
</dbReference>
<protein>
    <recommendedName>
        <fullName evidence="4">NB-ARC domain-containing protein</fullName>
    </recommendedName>
</protein>
<dbReference type="EMBL" id="CP144695">
    <property type="protein sequence ID" value="WVZ07987.1"/>
    <property type="molecule type" value="Genomic_DNA"/>
</dbReference>
<feature type="non-terminal residue" evidence="5">
    <location>
        <position position="398"/>
    </location>
</feature>
<dbReference type="Pfam" id="PF00931">
    <property type="entry name" value="NB-ARC"/>
    <property type="match status" value="1"/>
</dbReference>
<dbReference type="InterPro" id="IPR042197">
    <property type="entry name" value="Apaf_helical"/>
</dbReference>
<dbReference type="Gene3D" id="1.10.8.430">
    <property type="entry name" value="Helical domain of apoptotic protease-activating factors"/>
    <property type="match status" value="1"/>
</dbReference>
<evidence type="ECO:0000313" key="5">
    <source>
        <dbReference type="EMBL" id="WVZ07987.1"/>
    </source>
</evidence>
<dbReference type="Gene3D" id="3.40.50.300">
    <property type="entry name" value="P-loop containing nucleotide triphosphate hydrolases"/>
    <property type="match status" value="1"/>
</dbReference>
<keyword evidence="2" id="KW-0611">Plant defense</keyword>
<evidence type="ECO:0000256" key="3">
    <source>
        <dbReference type="ARBA" id="ARBA00022840"/>
    </source>
</evidence>
<feature type="domain" description="NB-ARC" evidence="4">
    <location>
        <begin position="98"/>
        <end position="253"/>
    </location>
</feature>
<name>A0AAQ3NFM1_VIGMU</name>
<dbReference type="InterPro" id="IPR050905">
    <property type="entry name" value="Plant_NBS-LRR"/>
</dbReference>
<keyword evidence="1" id="KW-0547">Nucleotide-binding</keyword>
<dbReference type="SUPFAM" id="SSF52540">
    <property type="entry name" value="P-loop containing nucleoside triphosphate hydrolases"/>
    <property type="match status" value="1"/>
</dbReference>
<keyword evidence="6" id="KW-1185">Reference proteome</keyword>
<evidence type="ECO:0000256" key="1">
    <source>
        <dbReference type="ARBA" id="ARBA00022741"/>
    </source>
</evidence>
<dbReference type="AlphaFoldDB" id="A0AAQ3NFM1"/>
<keyword evidence="3" id="KW-0067">ATP-binding</keyword>
<sequence>QNNETDFEAEYGDGVLTTLQSSLEEFISDLTSEKEVIQRELQWLESHGKKRKRDIDDWLDKLQDMQQKVIDTKNSLNQFGCTNFDASKGKMYLNEEILQLTQEMQEHDQVFNIGIYGMGGVGKTFIAAYMQSEINRKKAFKDILWVTVSHDFTIFKLQQQIAEKIKVKLFGDDEKNRVITLTSELEKREKMILILDYVWKYIDLEKVGIPLRVNGIKLIITSRLRHVLQQMDCLPFRIIIVTPFFNYDDWELFLLKLGYSGIPSTLSYQVHSIARSVVRRCDVLPLGISVMARTMKGKTNIHWWKHALNKLDKLEMGVEMNEEVLSVLRSSYDNLTEKNLQKCFLYGALLPNFFKRNDFIRKLVDWRLLDGNISLEEIFDERNVIIDKLHGPFFIFGA</sequence>
<dbReference type="PANTHER" id="PTHR33463">
    <property type="entry name" value="NB-ARC DOMAIN-CONTAINING PROTEIN-RELATED"/>
    <property type="match status" value="1"/>
</dbReference>
<reference evidence="5 6" key="1">
    <citation type="journal article" date="2023" name="Life. Sci Alliance">
        <title>Evolutionary insights into 3D genome organization and epigenetic landscape of Vigna mungo.</title>
        <authorList>
            <person name="Junaid A."/>
            <person name="Singh B."/>
            <person name="Bhatia S."/>
        </authorList>
    </citation>
    <scope>NUCLEOTIDE SEQUENCE [LARGE SCALE GENOMIC DNA]</scope>
    <source>
        <strain evidence="5">Urdbean</strain>
    </source>
</reference>
<evidence type="ECO:0000256" key="2">
    <source>
        <dbReference type="ARBA" id="ARBA00022821"/>
    </source>
</evidence>
<dbReference type="PRINTS" id="PR00364">
    <property type="entry name" value="DISEASERSIST"/>
</dbReference>
<dbReference type="InterPro" id="IPR002182">
    <property type="entry name" value="NB-ARC"/>
</dbReference>
<dbReference type="GO" id="GO:0006952">
    <property type="term" value="P:defense response"/>
    <property type="evidence" value="ECO:0007669"/>
    <property type="project" value="UniProtKB-KW"/>
</dbReference>
<dbReference type="PANTHER" id="PTHR33463:SF187">
    <property type="entry name" value="AND NB-ARC DOMAIN DISEASE RESISTANCE PROTEIN, PUTATIVE-RELATED"/>
    <property type="match status" value="1"/>
</dbReference>
<proteinExistence type="predicted"/>
<accession>A0AAQ3NFM1</accession>
<evidence type="ECO:0000259" key="4">
    <source>
        <dbReference type="Pfam" id="PF00931"/>
    </source>
</evidence>
<dbReference type="InterPro" id="IPR027417">
    <property type="entry name" value="P-loop_NTPase"/>
</dbReference>
<organism evidence="5 6">
    <name type="scientific">Vigna mungo</name>
    <name type="common">Black gram</name>
    <name type="synonym">Phaseolus mungo</name>
    <dbReference type="NCBI Taxonomy" id="3915"/>
    <lineage>
        <taxon>Eukaryota</taxon>
        <taxon>Viridiplantae</taxon>
        <taxon>Streptophyta</taxon>
        <taxon>Embryophyta</taxon>
        <taxon>Tracheophyta</taxon>
        <taxon>Spermatophyta</taxon>
        <taxon>Magnoliopsida</taxon>
        <taxon>eudicotyledons</taxon>
        <taxon>Gunneridae</taxon>
        <taxon>Pentapetalae</taxon>
        <taxon>rosids</taxon>
        <taxon>fabids</taxon>
        <taxon>Fabales</taxon>
        <taxon>Fabaceae</taxon>
        <taxon>Papilionoideae</taxon>
        <taxon>50 kb inversion clade</taxon>
        <taxon>NPAAA clade</taxon>
        <taxon>indigoferoid/millettioid clade</taxon>
        <taxon>Phaseoleae</taxon>
        <taxon>Vigna</taxon>
    </lineage>
</organism>
<dbReference type="Proteomes" id="UP001374535">
    <property type="component" value="Chromosome 6"/>
</dbReference>
<dbReference type="GO" id="GO:0043531">
    <property type="term" value="F:ADP binding"/>
    <property type="evidence" value="ECO:0007669"/>
    <property type="project" value="InterPro"/>
</dbReference>
<evidence type="ECO:0000313" key="6">
    <source>
        <dbReference type="Proteomes" id="UP001374535"/>
    </source>
</evidence>